<name>A0A7D4Q6C3_9MICO</name>
<protein>
    <submittedName>
        <fullName evidence="1">Uncharacterized protein</fullName>
    </submittedName>
</protein>
<dbReference type="AlphaFoldDB" id="A0A7D4Q6C3"/>
<dbReference type="EMBL" id="CP054038">
    <property type="protein sequence ID" value="QKJ18059.1"/>
    <property type="molecule type" value="Genomic_DNA"/>
</dbReference>
<evidence type="ECO:0000313" key="2">
    <source>
        <dbReference type="Proteomes" id="UP000502498"/>
    </source>
</evidence>
<accession>A0A7D4Q6C3</accession>
<sequence length="138" mass="15003">MSAVITQTVTDNTSHSHSDVSIPMIERSKVPHVDVPLTGASAHHPPRITGAKNTATAMIPAMPSHSTGPLREPLLVIASANQMTARLRKICTFGERHHQPGPVPHRQETADADADLIRAKGRGIAHTRPAFAYVFRRR</sequence>
<organism evidence="1 2">
    <name type="scientific">Microbacterium hominis</name>
    <dbReference type="NCBI Taxonomy" id="162426"/>
    <lineage>
        <taxon>Bacteria</taxon>
        <taxon>Bacillati</taxon>
        <taxon>Actinomycetota</taxon>
        <taxon>Actinomycetes</taxon>
        <taxon>Micrococcales</taxon>
        <taxon>Microbacteriaceae</taxon>
        <taxon>Microbacterium</taxon>
    </lineage>
</organism>
<dbReference type="Proteomes" id="UP000502498">
    <property type="component" value="Chromosome"/>
</dbReference>
<dbReference type="RefSeq" id="WP_172988439.1">
    <property type="nucleotide sequence ID" value="NZ_CP054038.1"/>
</dbReference>
<evidence type="ECO:0000313" key="1">
    <source>
        <dbReference type="EMBL" id="QKJ18059.1"/>
    </source>
</evidence>
<gene>
    <name evidence="1" type="ORF">HQM25_00600</name>
</gene>
<reference evidence="1 2" key="1">
    <citation type="submission" date="2020-05" db="EMBL/GenBank/DDBJ databases">
        <title>Strain PA2F3 complete genome.</title>
        <authorList>
            <person name="Kim Y.-S."/>
            <person name="Kim S.-J."/>
            <person name="Jung H.-k."/>
            <person name="Kim S.-E."/>
            <person name="Kim K.-H."/>
        </authorList>
    </citation>
    <scope>NUCLEOTIDE SEQUENCE [LARGE SCALE GENOMIC DNA]</scope>
    <source>
        <strain evidence="1 2">PA2F3</strain>
    </source>
</reference>
<proteinExistence type="predicted"/>